<reference evidence="9" key="1">
    <citation type="journal article" date="2014" name="Int. J. Syst. Evol. Microbiol.">
        <title>Complete genome sequence of Corynebacterium casei LMG S-19264T (=DSM 44701T), isolated from a smear-ripened cheese.</title>
        <authorList>
            <consortium name="US DOE Joint Genome Institute (JGI-PGF)"/>
            <person name="Walter F."/>
            <person name="Albersmeier A."/>
            <person name="Kalinowski J."/>
            <person name="Ruckert C."/>
        </authorList>
    </citation>
    <scope>NUCLEOTIDE SEQUENCE</scope>
    <source>
        <strain evidence="9">JCM 31740</strain>
    </source>
</reference>
<dbReference type="Proteomes" id="UP000276741">
    <property type="component" value="Chromosome"/>
</dbReference>
<dbReference type="SMART" id="SM00382">
    <property type="entry name" value="AAA"/>
    <property type="match status" value="1"/>
</dbReference>
<dbReference type="Pfam" id="PF17856">
    <property type="entry name" value="TIP49_C"/>
    <property type="match status" value="1"/>
</dbReference>
<dbReference type="PANTHER" id="PTHR11093">
    <property type="entry name" value="RUVB-RELATED REPTIN AND PONTIN"/>
    <property type="match status" value="1"/>
</dbReference>
<dbReference type="InterPro" id="IPR041048">
    <property type="entry name" value="RuvB-like_C"/>
</dbReference>
<dbReference type="GO" id="GO:0003678">
    <property type="term" value="F:DNA helicase activity"/>
    <property type="evidence" value="ECO:0007669"/>
    <property type="project" value="UniProtKB-EC"/>
</dbReference>
<dbReference type="InterPro" id="IPR027417">
    <property type="entry name" value="P-loop_NTPase"/>
</dbReference>
<keyword evidence="6" id="KW-0067">ATP-binding</keyword>
<feature type="domain" description="AAA+ ATPase" evidence="7">
    <location>
        <begin position="61"/>
        <end position="369"/>
    </location>
</feature>
<keyword evidence="3" id="KW-0547">Nucleotide-binding</keyword>
<dbReference type="EC" id="3.6.4.12" evidence="2"/>
<evidence type="ECO:0000256" key="4">
    <source>
        <dbReference type="ARBA" id="ARBA00022801"/>
    </source>
</evidence>
<protein>
    <recommendedName>
        <fullName evidence="2">DNA helicase</fullName>
        <ecNumber evidence="2">3.6.4.12</ecNumber>
    </recommendedName>
</protein>
<dbReference type="InterPro" id="IPR010339">
    <property type="entry name" value="TIP49_P-loop"/>
</dbReference>
<dbReference type="Gene3D" id="2.40.50.360">
    <property type="entry name" value="RuvB-like helicase, domain II"/>
    <property type="match status" value="1"/>
</dbReference>
<evidence type="ECO:0000256" key="5">
    <source>
        <dbReference type="ARBA" id="ARBA00022806"/>
    </source>
</evidence>
<reference evidence="10" key="2">
    <citation type="submission" date="2018-04" db="EMBL/GenBank/DDBJ databases">
        <title>Complete genome sequence of Sulfodiicoccus acidiphilus strain HS-1.</title>
        <authorList>
            <person name="Sakai H.D."/>
            <person name="Kurosawa N."/>
        </authorList>
    </citation>
    <scope>NUCLEOTIDE SEQUENCE [LARGE SCALE GENOMIC DNA]</scope>
    <source>
        <strain evidence="10">HS-1</strain>
    </source>
</reference>
<dbReference type="GO" id="GO:0016787">
    <property type="term" value="F:hydrolase activity"/>
    <property type="evidence" value="ECO:0007669"/>
    <property type="project" value="UniProtKB-KW"/>
</dbReference>
<evidence type="ECO:0000256" key="6">
    <source>
        <dbReference type="ARBA" id="ARBA00022840"/>
    </source>
</evidence>
<sequence>MAEIREVKKVERRASIHSHIKGLGLDEKGKAKLVADGLVGQVQAREAAGIVVELVRKGKMSGRGILFVGPSGTGKTALAFAIAKELGEDTPFSAINASEIYSTEVKKTEVLTQAVRKSIGIRVRQKRQVYEGVVKDVKVKIARSRANPMAVVPREAELTLATKDEQKTIQVGDLVASQLYKYNVKKGDVIWIDAETGDVVKTGRAKGVEGVKYYDIESTKYVEVPSGPVKKEKEIVNTLTLSDIDLNLAAQNIGFGILSSLFGGEVNQDVRQQTDKLVSKMLKENSAELVPGVLFIDDAHMLDVEAFSFLTKALEAELSPILILATNRGITKIRGTDVESPHGIPIDLLDRLLIIPTRPYDQEEIREILKIRAEELDVELTQESIEELTNLGTSTSLRYISELLEPLQVIAERSGRSAITPEDIKEAVKLFADVRTSTKFAKEYESLLLK</sequence>
<comment type="similarity">
    <text evidence="1">Belongs to the RuvB family.</text>
</comment>
<dbReference type="EMBL" id="AP018553">
    <property type="protein sequence ID" value="BBD72769.1"/>
    <property type="molecule type" value="Genomic_DNA"/>
</dbReference>
<accession>A0A348B3L7</accession>
<evidence type="ECO:0000313" key="8">
    <source>
        <dbReference type="EMBL" id="BBD72769.1"/>
    </source>
</evidence>
<dbReference type="Proteomes" id="UP000616143">
    <property type="component" value="Unassembled WGS sequence"/>
</dbReference>
<dbReference type="GeneID" id="38666673"/>
<dbReference type="GO" id="GO:0005524">
    <property type="term" value="F:ATP binding"/>
    <property type="evidence" value="ECO:0007669"/>
    <property type="project" value="UniProtKB-KW"/>
</dbReference>
<evidence type="ECO:0000256" key="1">
    <source>
        <dbReference type="ARBA" id="ARBA00007519"/>
    </source>
</evidence>
<keyword evidence="4" id="KW-0378">Hydrolase</keyword>
<organism evidence="8 10">
    <name type="scientific">Sulfodiicoccus acidiphilus</name>
    <dbReference type="NCBI Taxonomy" id="1670455"/>
    <lineage>
        <taxon>Archaea</taxon>
        <taxon>Thermoproteota</taxon>
        <taxon>Thermoprotei</taxon>
        <taxon>Sulfolobales</taxon>
        <taxon>Sulfolobaceae</taxon>
        <taxon>Sulfodiicoccus</taxon>
    </lineage>
</organism>
<dbReference type="OrthoDB" id="45425at2157"/>
<dbReference type="KEGG" id="sacd:HS1genome_1158"/>
<proteinExistence type="inferred from homology"/>
<gene>
    <name evidence="9" type="ORF">GCM10007116_16300</name>
    <name evidence="8" type="ORF">HS1genome_1158</name>
</gene>
<dbReference type="AlphaFoldDB" id="A0A348B3L7"/>
<name>A0A348B3L7_9CREN</name>
<keyword evidence="10" id="KW-1185">Reference proteome</keyword>
<evidence type="ECO:0000259" key="7">
    <source>
        <dbReference type="SMART" id="SM00382"/>
    </source>
</evidence>
<dbReference type="CDD" id="cd00009">
    <property type="entry name" value="AAA"/>
    <property type="match status" value="1"/>
</dbReference>
<dbReference type="Pfam" id="PF06068">
    <property type="entry name" value="TIP49"/>
    <property type="match status" value="1"/>
</dbReference>
<keyword evidence="5" id="KW-0347">Helicase</keyword>
<dbReference type="InterPro" id="IPR042487">
    <property type="entry name" value="RuvBL1/2_DNA/RNA_bd_dom"/>
</dbReference>
<dbReference type="FunFam" id="2.40.50.360:FF:000001">
    <property type="entry name" value="RuvB-like helicase"/>
    <property type="match status" value="1"/>
</dbReference>
<dbReference type="Gene3D" id="1.10.8.60">
    <property type="match status" value="1"/>
</dbReference>
<dbReference type="SUPFAM" id="SSF52540">
    <property type="entry name" value="P-loop containing nucleoside triphosphate hydrolases"/>
    <property type="match status" value="1"/>
</dbReference>
<evidence type="ECO:0000313" key="9">
    <source>
        <dbReference type="EMBL" id="GGT99659.1"/>
    </source>
</evidence>
<dbReference type="EMBL" id="BMQS01000015">
    <property type="protein sequence ID" value="GGT99659.1"/>
    <property type="molecule type" value="Genomic_DNA"/>
</dbReference>
<evidence type="ECO:0000256" key="3">
    <source>
        <dbReference type="ARBA" id="ARBA00022741"/>
    </source>
</evidence>
<reference evidence="9" key="4">
    <citation type="submission" date="2020-09" db="EMBL/GenBank/DDBJ databases">
        <authorList>
            <person name="Sun Q."/>
            <person name="Ohkuma M."/>
        </authorList>
    </citation>
    <scope>NUCLEOTIDE SEQUENCE</scope>
    <source>
        <strain evidence="9">JCM 31740</strain>
    </source>
</reference>
<reference evidence="8" key="3">
    <citation type="journal article" date="2019" name="BMC Res. Notes">
        <title>Complete genome sequence of the Sulfodiicoccus acidiphilus strain HS-1T, the first crenarchaeon that lacks polB3, isolated from an acidic hot spring in Ohwaku-dani, Hakone, Japan.</title>
        <authorList>
            <person name="Sakai H.D."/>
            <person name="Kurosawa N."/>
        </authorList>
    </citation>
    <scope>NUCLEOTIDE SEQUENCE</scope>
    <source>
        <strain evidence="8">HS-1</strain>
    </source>
</reference>
<evidence type="ECO:0000256" key="2">
    <source>
        <dbReference type="ARBA" id="ARBA00012551"/>
    </source>
</evidence>
<dbReference type="InterPro" id="IPR003593">
    <property type="entry name" value="AAA+_ATPase"/>
</dbReference>
<dbReference type="Gene3D" id="3.40.50.300">
    <property type="entry name" value="P-loop containing nucleotide triphosphate hydrolases"/>
    <property type="match status" value="1"/>
</dbReference>
<dbReference type="InterPro" id="IPR027238">
    <property type="entry name" value="RuvB-like"/>
</dbReference>
<evidence type="ECO:0000313" key="10">
    <source>
        <dbReference type="Proteomes" id="UP000276741"/>
    </source>
</evidence>
<dbReference type="RefSeq" id="WP_126450005.1">
    <property type="nucleotide sequence ID" value="NZ_AP018553.1"/>
</dbReference>